<feature type="domain" description="N-acetyltransferase" evidence="1">
    <location>
        <begin position="14"/>
        <end position="167"/>
    </location>
</feature>
<dbReference type="RefSeq" id="WP_359274185.1">
    <property type="nucleotide sequence ID" value="NZ_JBEZNA010000046.1"/>
</dbReference>
<dbReference type="Pfam" id="PF13302">
    <property type="entry name" value="Acetyltransf_3"/>
    <property type="match status" value="1"/>
</dbReference>
<evidence type="ECO:0000259" key="1">
    <source>
        <dbReference type="PROSITE" id="PS51186"/>
    </source>
</evidence>
<organism evidence="2 3">
    <name type="scientific">Streptomyces chilikensis</name>
    <dbReference type="NCBI Taxonomy" id="1194079"/>
    <lineage>
        <taxon>Bacteria</taxon>
        <taxon>Bacillati</taxon>
        <taxon>Actinomycetota</taxon>
        <taxon>Actinomycetes</taxon>
        <taxon>Kitasatosporales</taxon>
        <taxon>Streptomycetaceae</taxon>
        <taxon>Streptomyces</taxon>
    </lineage>
</organism>
<dbReference type="PROSITE" id="PS51186">
    <property type="entry name" value="GNAT"/>
    <property type="match status" value="1"/>
</dbReference>
<evidence type="ECO:0000313" key="2">
    <source>
        <dbReference type="EMBL" id="MEU9579366.1"/>
    </source>
</evidence>
<dbReference type="PANTHER" id="PTHR43441">
    <property type="entry name" value="RIBOSOMAL-PROTEIN-SERINE ACETYLTRANSFERASE"/>
    <property type="match status" value="1"/>
</dbReference>
<accession>A0ABV3ET19</accession>
<dbReference type="InterPro" id="IPR016181">
    <property type="entry name" value="Acyl_CoA_acyltransferase"/>
</dbReference>
<sequence length="177" mass="19608">MTATRPVPDTASGLLLRPWRATDAAALAAAHRDDAMRRWLTDPLDDEAGARRWIDEQRTAAERGERFSFAVLEETGELAGQVVLREIRPGAPTAEVGYWTAAPARGRRVAPRALEALTGWAFTVLDGLTALELTHQESNRASCRVAERCRYALDRVLAPWPPRYPGPGHVHVRHRDG</sequence>
<dbReference type="Proteomes" id="UP001551584">
    <property type="component" value="Unassembled WGS sequence"/>
</dbReference>
<gene>
    <name evidence="2" type="ORF">AB0D95_19210</name>
</gene>
<name>A0ABV3ET19_9ACTN</name>
<comment type="caution">
    <text evidence="2">The sequence shown here is derived from an EMBL/GenBank/DDBJ whole genome shotgun (WGS) entry which is preliminary data.</text>
</comment>
<dbReference type="EMBL" id="JBEZNA010000046">
    <property type="protein sequence ID" value="MEU9579366.1"/>
    <property type="molecule type" value="Genomic_DNA"/>
</dbReference>
<protein>
    <submittedName>
        <fullName evidence="2">GNAT family N-acetyltransferase</fullName>
    </submittedName>
</protein>
<evidence type="ECO:0000313" key="3">
    <source>
        <dbReference type="Proteomes" id="UP001551584"/>
    </source>
</evidence>
<dbReference type="SUPFAM" id="SSF55729">
    <property type="entry name" value="Acyl-CoA N-acyltransferases (Nat)"/>
    <property type="match status" value="1"/>
</dbReference>
<dbReference type="InterPro" id="IPR000182">
    <property type="entry name" value="GNAT_dom"/>
</dbReference>
<dbReference type="InterPro" id="IPR051908">
    <property type="entry name" value="Ribosomal_N-acetyltransferase"/>
</dbReference>
<reference evidence="2 3" key="1">
    <citation type="submission" date="2024-06" db="EMBL/GenBank/DDBJ databases">
        <title>The Natural Products Discovery Center: Release of the First 8490 Sequenced Strains for Exploring Actinobacteria Biosynthetic Diversity.</title>
        <authorList>
            <person name="Kalkreuter E."/>
            <person name="Kautsar S.A."/>
            <person name="Yang D."/>
            <person name="Bader C.D."/>
            <person name="Teijaro C.N."/>
            <person name="Fluegel L."/>
            <person name="Davis C.M."/>
            <person name="Simpson J.R."/>
            <person name="Lauterbach L."/>
            <person name="Steele A.D."/>
            <person name="Gui C."/>
            <person name="Meng S."/>
            <person name="Li G."/>
            <person name="Viehrig K."/>
            <person name="Ye F."/>
            <person name="Su P."/>
            <person name="Kiefer A.F."/>
            <person name="Nichols A."/>
            <person name="Cepeda A.J."/>
            <person name="Yan W."/>
            <person name="Fan B."/>
            <person name="Jiang Y."/>
            <person name="Adhikari A."/>
            <person name="Zheng C.-J."/>
            <person name="Schuster L."/>
            <person name="Cowan T.M."/>
            <person name="Smanski M.J."/>
            <person name="Chevrette M.G."/>
            <person name="De Carvalho L.P.S."/>
            <person name="Shen B."/>
        </authorList>
    </citation>
    <scope>NUCLEOTIDE SEQUENCE [LARGE SCALE GENOMIC DNA]</scope>
    <source>
        <strain evidence="2 3">NPDC048117</strain>
    </source>
</reference>
<keyword evidence="3" id="KW-1185">Reference proteome</keyword>
<dbReference type="PANTHER" id="PTHR43441:SF10">
    <property type="entry name" value="ACETYLTRANSFERASE"/>
    <property type="match status" value="1"/>
</dbReference>
<proteinExistence type="predicted"/>
<dbReference type="Gene3D" id="3.40.630.30">
    <property type="match status" value="1"/>
</dbReference>